<name>A0ABP7MB10_9GAMM</name>
<dbReference type="EMBL" id="BAAAZU010000003">
    <property type="protein sequence ID" value="GAA3916176.1"/>
    <property type="molecule type" value="Genomic_DNA"/>
</dbReference>
<dbReference type="InterPro" id="IPR016181">
    <property type="entry name" value="Acyl_CoA_acyltransferase"/>
</dbReference>
<proteinExistence type="predicted"/>
<dbReference type="CDD" id="cd04301">
    <property type="entry name" value="NAT_SF"/>
    <property type="match status" value="1"/>
</dbReference>
<comment type="caution">
    <text evidence="4">The sequence shown here is derived from an EMBL/GenBank/DDBJ whole genome shotgun (WGS) entry which is preliminary data.</text>
</comment>
<dbReference type="PROSITE" id="PS51186">
    <property type="entry name" value="GNAT"/>
    <property type="match status" value="1"/>
</dbReference>
<sequence length="179" mass="20135">MQELPAIRRATPDDAETLSALATRTFVETFGHLYPAEDLEAFLADAYAVEKQRVILSHPDYAVWLLERDGVAIGHAAAGPCGLPHPDVARGDGELKRLYLLRDHQNGGWGGKLFATALDWLLRDGPRTLWIGVWSENLGAQRFYARHGFEKVGEYEFPVGRVRDREFILRREARTIPAP</sequence>
<dbReference type="SUPFAM" id="SSF55729">
    <property type="entry name" value="Acyl-CoA N-acyltransferases (Nat)"/>
    <property type="match status" value="1"/>
</dbReference>
<evidence type="ECO:0000256" key="1">
    <source>
        <dbReference type="ARBA" id="ARBA00022679"/>
    </source>
</evidence>
<dbReference type="Proteomes" id="UP001501727">
    <property type="component" value="Unassembled WGS sequence"/>
</dbReference>
<keyword evidence="5" id="KW-1185">Reference proteome</keyword>
<protein>
    <submittedName>
        <fullName evidence="4">N-acetyltransferase</fullName>
    </submittedName>
</protein>
<evidence type="ECO:0000313" key="5">
    <source>
        <dbReference type="Proteomes" id="UP001501727"/>
    </source>
</evidence>
<dbReference type="Gene3D" id="3.40.630.30">
    <property type="match status" value="1"/>
</dbReference>
<accession>A0ABP7MB10</accession>
<gene>
    <name evidence="4" type="ORF">GCM10022229_06690</name>
</gene>
<evidence type="ECO:0000313" key="4">
    <source>
        <dbReference type="EMBL" id="GAA3916176.1"/>
    </source>
</evidence>
<dbReference type="RefSeq" id="WP_344758513.1">
    <property type="nucleotide sequence ID" value="NZ_BAAAZU010000003.1"/>
</dbReference>
<organism evidence="4 5">
    <name type="scientific">Luteimonas lutimaris</name>
    <dbReference type="NCBI Taxonomy" id="698645"/>
    <lineage>
        <taxon>Bacteria</taxon>
        <taxon>Pseudomonadati</taxon>
        <taxon>Pseudomonadota</taxon>
        <taxon>Gammaproteobacteria</taxon>
        <taxon>Lysobacterales</taxon>
        <taxon>Lysobacteraceae</taxon>
        <taxon>Luteimonas</taxon>
    </lineage>
</organism>
<dbReference type="PANTHER" id="PTHR43877">
    <property type="entry name" value="AMINOALKYLPHOSPHONATE N-ACETYLTRANSFERASE-RELATED-RELATED"/>
    <property type="match status" value="1"/>
</dbReference>
<keyword evidence="1" id="KW-0808">Transferase</keyword>
<dbReference type="InterPro" id="IPR050832">
    <property type="entry name" value="Bact_Acetyltransf"/>
</dbReference>
<dbReference type="Pfam" id="PF00583">
    <property type="entry name" value="Acetyltransf_1"/>
    <property type="match status" value="1"/>
</dbReference>
<dbReference type="PANTHER" id="PTHR43877:SF1">
    <property type="entry name" value="ACETYLTRANSFERASE"/>
    <property type="match status" value="1"/>
</dbReference>
<reference evidence="5" key="1">
    <citation type="journal article" date="2019" name="Int. J. Syst. Evol. Microbiol.">
        <title>The Global Catalogue of Microorganisms (GCM) 10K type strain sequencing project: providing services to taxonomists for standard genome sequencing and annotation.</title>
        <authorList>
            <consortium name="The Broad Institute Genomics Platform"/>
            <consortium name="The Broad Institute Genome Sequencing Center for Infectious Disease"/>
            <person name="Wu L."/>
            <person name="Ma J."/>
        </authorList>
    </citation>
    <scope>NUCLEOTIDE SEQUENCE [LARGE SCALE GENOMIC DNA]</scope>
    <source>
        <strain evidence="5">JCM 16916</strain>
    </source>
</reference>
<keyword evidence="2" id="KW-0012">Acyltransferase</keyword>
<feature type="domain" description="N-acetyltransferase" evidence="3">
    <location>
        <begin position="5"/>
        <end position="174"/>
    </location>
</feature>
<dbReference type="InterPro" id="IPR000182">
    <property type="entry name" value="GNAT_dom"/>
</dbReference>
<evidence type="ECO:0000256" key="2">
    <source>
        <dbReference type="ARBA" id="ARBA00023315"/>
    </source>
</evidence>
<evidence type="ECO:0000259" key="3">
    <source>
        <dbReference type="PROSITE" id="PS51186"/>
    </source>
</evidence>